<sequence>MLGRTARTPLSPVQREARRQADRDRLEDAARALLTSDGWQRWIRVRSKNGLSRYSINNQLLIAIDCWSRGITPT</sequence>
<gene>
    <name evidence="2" type="ORF">FSW04_05205</name>
</gene>
<evidence type="ECO:0000256" key="1">
    <source>
        <dbReference type="SAM" id="MobiDB-lite"/>
    </source>
</evidence>
<name>A0A5B8U263_9ACTN</name>
<feature type="region of interest" description="Disordered" evidence="1">
    <location>
        <begin position="1"/>
        <end position="22"/>
    </location>
</feature>
<proteinExistence type="predicted"/>
<dbReference type="KEGG" id="bsol:FSW04_05205"/>
<dbReference type="Proteomes" id="UP000321805">
    <property type="component" value="Chromosome"/>
</dbReference>
<dbReference type="RefSeq" id="WP_146916965.1">
    <property type="nucleotide sequence ID" value="NZ_CP042430.1"/>
</dbReference>
<reference evidence="2 3" key="1">
    <citation type="journal article" date="2018" name="J. Microbiol.">
        <title>Baekduia soli gen. nov., sp. nov., a novel bacterium isolated from the soil of Baekdu Mountain and proposal of a novel family name, Baekduiaceae fam. nov.</title>
        <authorList>
            <person name="An D.S."/>
            <person name="Siddiqi M.Z."/>
            <person name="Kim K.H."/>
            <person name="Yu H.S."/>
            <person name="Im W.T."/>
        </authorList>
    </citation>
    <scope>NUCLEOTIDE SEQUENCE [LARGE SCALE GENOMIC DNA]</scope>
    <source>
        <strain evidence="2 3">BR7-21</strain>
    </source>
</reference>
<dbReference type="AlphaFoldDB" id="A0A5B8U263"/>
<dbReference type="EMBL" id="CP042430">
    <property type="protein sequence ID" value="QEC47041.1"/>
    <property type="molecule type" value="Genomic_DNA"/>
</dbReference>
<dbReference type="OrthoDB" id="7605626at2"/>
<accession>A0A5B8U263</accession>
<organism evidence="2 3">
    <name type="scientific">Baekduia soli</name>
    <dbReference type="NCBI Taxonomy" id="496014"/>
    <lineage>
        <taxon>Bacteria</taxon>
        <taxon>Bacillati</taxon>
        <taxon>Actinomycetota</taxon>
        <taxon>Thermoleophilia</taxon>
        <taxon>Solirubrobacterales</taxon>
        <taxon>Baekduiaceae</taxon>
        <taxon>Baekduia</taxon>
    </lineage>
</organism>
<keyword evidence="3" id="KW-1185">Reference proteome</keyword>
<protein>
    <submittedName>
        <fullName evidence="2">Uncharacterized protein</fullName>
    </submittedName>
</protein>
<evidence type="ECO:0000313" key="2">
    <source>
        <dbReference type="EMBL" id="QEC47041.1"/>
    </source>
</evidence>
<evidence type="ECO:0000313" key="3">
    <source>
        <dbReference type="Proteomes" id="UP000321805"/>
    </source>
</evidence>